<evidence type="ECO:0000313" key="1">
    <source>
        <dbReference type="EMBL" id="MBO0348451.1"/>
    </source>
</evidence>
<protein>
    <submittedName>
        <fullName evidence="1">DUF1131 family protein</fullName>
    </submittedName>
</protein>
<gene>
    <name evidence="1" type="ORF">J0895_04890</name>
</gene>
<name>A0ABS3FMY2_9CYAN</name>
<accession>A0ABS3FMY2</accession>
<dbReference type="Proteomes" id="UP000664844">
    <property type="component" value="Unassembled WGS sequence"/>
</dbReference>
<dbReference type="EMBL" id="JAFLQW010000128">
    <property type="protein sequence ID" value="MBO0348451.1"/>
    <property type="molecule type" value="Genomic_DNA"/>
</dbReference>
<sequence>MNDSSSPVAQSLLAFIRRSVPGYGIRGGFGVAALLMTLTLGYNSDSQTFAADHVSVPNTQAIATYHSPPLLDTGWGEVGVNTPFNRDRIQALFPNYRVESSQISQEGMSEPVIEVYDDSILVARIYPTDPNNPNLGIVRITIYDESIAGPGGATVGTSYNQTPGSSRFDCGPGEGPTTNYVLCHSPEGDRIQYIYGPINRESRRPLMELPPENVLGNARLDRLVWLNWQGR</sequence>
<dbReference type="RefSeq" id="WP_207086999.1">
    <property type="nucleotide sequence ID" value="NZ_JAFLQW010000128.1"/>
</dbReference>
<evidence type="ECO:0000313" key="2">
    <source>
        <dbReference type="Proteomes" id="UP000664844"/>
    </source>
</evidence>
<proteinExistence type="predicted"/>
<reference evidence="1 2" key="1">
    <citation type="submission" date="2021-03" db="EMBL/GenBank/DDBJ databases">
        <title>Metabolic Capacity of the Antarctic Cyanobacterium Phormidium pseudopriestleyi that Sustains Oxygenic Photosynthesis in the Presence of Hydrogen Sulfide.</title>
        <authorList>
            <person name="Lumian J.E."/>
            <person name="Jungblut A.D."/>
            <person name="Dillon M.L."/>
            <person name="Hawes I."/>
            <person name="Doran P.T."/>
            <person name="Mackey T.J."/>
            <person name="Dick G.J."/>
            <person name="Grettenberger C.L."/>
            <person name="Sumner D.Y."/>
        </authorList>
    </citation>
    <scope>NUCLEOTIDE SEQUENCE [LARGE SCALE GENOMIC DNA]</scope>
    <source>
        <strain evidence="1 2">FRX01</strain>
    </source>
</reference>
<dbReference type="Pfam" id="PF06572">
    <property type="entry name" value="DUF1131"/>
    <property type="match status" value="1"/>
</dbReference>
<dbReference type="InterPro" id="IPR038714">
    <property type="entry name" value="YfeY-like_sf"/>
</dbReference>
<organism evidence="1 2">
    <name type="scientific">Phormidium pseudopriestleyi FRX01</name>
    <dbReference type="NCBI Taxonomy" id="1759528"/>
    <lineage>
        <taxon>Bacteria</taxon>
        <taxon>Bacillati</taxon>
        <taxon>Cyanobacteriota</taxon>
        <taxon>Cyanophyceae</taxon>
        <taxon>Oscillatoriophycideae</taxon>
        <taxon>Oscillatoriales</taxon>
        <taxon>Oscillatoriaceae</taxon>
        <taxon>Phormidium</taxon>
    </lineage>
</organism>
<dbReference type="Gene3D" id="2.60.460.10">
    <property type="entry name" value="protein yfey like domain"/>
    <property type="match status" value="1"/>
</dbReference>
<keyword evidence="2" id="KW-1185">Reference proteome</keyword>
<dbReference type="InterPro" id="IPR010938">
    <property type="entry name" value="DUF1131"/>
</dbReference>
<comment type="caution">
    <text evidence="1">The sequence shown here is derived from an EMBL/GenBank/DDBJ whole genome shotgun (WGS) entry which is preliminary data.</text>
</comment>